<organism evidence="2">
    <name type="scientific">marine sediment metagenome</name>
    <dbReference type="NCBI Taxonomy" id="412755"/>
    <lineage>
        <taxon>unclassified sequences</taxon>
        <taxon>metagenomes</taxon>
        <taxon>ecological metagenomes</taxon>
    </lineage>
</organism>
<proteinExistence type="predicted"/>
<feature type="non-terminal residue" evidence="2">
    <location>
        <position position="1"/>
    </location>
</feature>
<dbReference type="SUPFAM" id="SSF56601">
    <property type="entry name" value="beta-lactamase/transpeptidase-like"/>
    <property type="match status" value="1"/>
</dbReference>
<keyword evidence="1" id="KW-0812">Transmembrane</keyword>
<sequence>LMHTRLFTHDPRVDGNAHGFWEMTYNNLRTIVHGGDTFLFHSMLSIVPEKNLGLFVSFNSFGGSWPVYDNFIKTFLNHYYPASELADIKPPQDFKKRVSRLIGSYGVTRVVSTTYEKLMALMMVSKVEATEDSTLLITMPMGLGSKQWVEVEPLVFREVGGQDTVVFRENSKGRISNVFFSQIPILAGVKLAWYKTPRFHYGLVAICMILFLSTLSWPASALSKLLCRSKKEIPGAPWLVRLIAGGMSVG</sequence>
<accession>X1IN55</accession>
<comment type="caution">
    <text evidence="2">The sequence shown here is derived from an EMBL/GenBank/DDBJ whole genome shotgun (WGS) entry which is preliminary data.</text>
</comment>
<keyword evidence="1" id="KW-0472">Membrane</keyword>
<keyword evidence="1" id="KW-1133">Transmembrane helix</keyword>
<feature type="non-terminal residue" evidence="2">
    <location>
        <position position="250"/>
    </location>
</feature>
<dbReference type="AlphaFoldDB" id="X1IN55"/>
<dbReference type="InterPro" id="IPR012338">
    <property type="entry name" value="Beta-lactam/transpept-like"/>
</dbReference>
<name>X1IN55_9ZZZZ</name>
<dbReference type="EMBL" id="BARU01036983">
    <property type="protein sequence ID" value="GAH83147.1"/>
    <property type="molecule type" value="Genomic_DNA"/>
</dbReference>
<protein>
    <recommendedName>
        <fullName evidence="3">Beta-lactamase-related domain-containing protein</fullName>
    </recommendedName>
</protein>
<evidence type="ECO:0000256" key="1">
    <source>
        <dbReference type="SAM" id="Phobius"/>
    </source>
</evidence>
<evidence type="ECO:0000313" key="2">
    <source>
        <dbReference type="EMBL" id="GAH83147.1"/>
    </source>
</evidence>
<evidence type="ECO:0008006" key="3">
    <source>
        <dbReference type="Google" id="ProtNLM"/>
    </source>
</evidence>
<reference evidence="2" key="1">
    <citation type="journal article" date="2014" name="Front. Microbiol.">
        <title>High frequency of phylogenetically diverse reductive dehalogenase-homologous genes in deep subseafloor sedimentary metagenomes.</title>
        <authorList>
            <person name="Kawai M."/>
            <person name="Futagami T."/>
            <person name="Toyoda A."/>
            <person name="Takaki Y."/>
            <person name="Nishi S."/>
            <person name="Hori S."/>
            <person name="Arai W."/>
            <person name="Tsubouchi T."/>
            <person name="Morono Y."/>
            <person name="Uchiyama I."/>
            <person name="Ito T."/>
            <person name="Fujiyama A."/>
            <person name="Inagaki F."/>
            <person name="Takami H."/>
        </authorList>
    </citation>
    <scope>NUCLEOTIDE SEQUENCE</scope>
    <source>
        <strain evidence="2">Expedition CK06-06</strain>
    </source>
</reference>
<gene>
    <name evidence="2" type="ORF">S03H2_57677</name>
</gene>
<feature type="transmembrane region" description="Helical" evidence="1">
    <location>
        <begin position="199"/>
        <end position="222"/>
    </location>
</feature>